<accession>A0A0B5NR77</accession>
<dbReference type="SMART" id="SM00422">
    <property type="entry name" value="HTH_MERR"/>
    <property type="match status" value="1"/>
</dbReference>
<evidence type="ECO:0000313" key="9">
    <source>
        <dbReference type="Proteomes" id="UP000501107"/>
    </source>
</evidence>
<evidence type="ECO:0000259" key="5">
    <source>
        <dbReference type="PROSITE" id="PS50937"/>
    </source>
</evidence>
<dbReference type="InterPro" id="IPR011256">
    <property type="entry name" value="Reg_factor_effector_dom_sf"/>
</dbReference>
<dbReference type="GO" id="GO:0003700">
    <property type="term" value="F:DNA-binding transcription factor activity"/>
    <property type="evidence" value="ECO:0007669"/>
    <property type="project" value="InterPro"/>
</dbReference>
<dbReference type="Proteomes" id="UP000031876">
    <property type="component" value="Chromosome"/>
</dbReference>
<dbReference type="CDD" id="cd01107">
    <property type="entry name" value="HTH_BmrR"/>
    <property type="match status" value="1"/>
</dbReference>
<evidence type="ECO:0000313" key="6">
    <source>
        <dbReference type="EMBL" id="AJG78960.1"/>
    </source>
</evidence>
<dbReference type="KEGG" id="btw:BF38_2305"/>
<keyword evidence="3" id="KW-0238">DNA-binding</keyword>
<dbReference type="InterPro" id="IPR047057">
    <property type="entry name" value="MerR_fam"/>
</dbReference>
<dbReference type="PROSITE" id="PS50937">
    <property type="entry name" value="HTH_MERR_2"/>
    <property type="match status" value="1"/>
</dbReference>
<dbReference type="SUPFAM" id="SSF46955">
    <property type="entry name" value="Putative DNA-binding domain"/>
    <property type="match status" value="1"/>
</dbReference>
<dbReference type="GO" id="GO:0003677">
    <property type="term" value="F:DNA binding"/>
    <property type="evidence" value="ECO:0007669"/>
    <property type="project" value="UniProtKB-KW"/>
</dbReference>
<dbReference type="RefSeq" id="WP_000429193.1">
    <property type="nucleotide sequence ID" value="NZ_CP009335.1"/>
</dbReference>
<keyword evidence="4" id="KW-0804">Transcription</keyword>
<dbReference type="PANTHER" id="PTHR30204">
    <property type="entry name" value="REDOX-CYCLING DRUG-SENSING TRANSCRIPTIONAL ACTIVATOR SOXR"/>
    <property type="match status" value="1"/>
</dbReference>
<reference evidence="6 8" key="1">
    <citation type="journal article" date="2015" name="Genome Announc.">
        <title>Complete genome sequences for 35 biothreat assay-relevant bacillus species.</title>
        <authorList>
            <person name="Johnson S.L."/>
            <person name="Daligault H.E."/>
            <person name="Davenport K.W."/>
            <person name="Jaissle J."/>
            <person name="Frey K.G."/>
            <person name="Ladner J.T."/>
            <person name="Broomall S.M."/>
            <person name="Bishop-Lilly K.A."/>
            <person name="Bruce D.C."/>
            <person name="Gibbons H.S."/>
            <person name="Coyne S.R."/>
            <person name="Lo C.C."/>
            <person name="Meincke L."/>
            <person name="Munk A.C."/>
            <person name="Koroleva G.I."/>
            <person name="Rosenzweig C.N."/>
            <person name="Palacios G.F."/>
            <person name="Redden C.L."/>
            <person name="Minogue T.D."/>
            <person name="Chain P.S."/>
        </authorList>
    </citation>
    <scope>NUCLEOTIDE SEQUENCE [LARGE SCALE GENOMIC DNA]</scope>
    <source>
        <strain evidence="6 8">HD1011</strain>
    </source>
</reference>
<proteinExistence type="predicted"/>
<keyword evidence="1" id="KW-0678">Repressor</keyword>
<sequence length="267" mass="31545">MENLFSIGEVANMKGVTIKALRYYHQTGILIPVYIDTKTGYRYYSVDQFVYIDIIKVCRALGTSTKELQQIFTEKNMDELLKFLALKREETEQKIKEMQAVIHTIDKLDNSVQVAKKVLVHNQIIRQYFEQRYIVTAPCKEVGNFKEFLYYSDVDKIIQERNLETTMEIGIAYSIHSKYRFEPKYAFSVLCKYDYTENEQNIDILPEGNYLTLAYKKNNKEESMEKLKDYIEKNNVTIKNCIEVELLDEFFSTDSYSCQMQLLIEKE</sequence>
<evidence type="ECO:0000256" key="4">
    <source>
        <dbReference type="ARBA" id="ARBA00023163"/>
    </source>
</evidence>
<name>A0A0B5NR77_BACTU</name>
<gene>
    <name evidence="6" type="ORF">BF38_2305</name>
    <name evidence="7" type="ORF">FOC89_19190</name>
</gene>
<feature type="domain" description="HTH merR-type" evidence="5">
    <location>
        <begin position="4"/>
        <end position="74"/>
    </location>
</feature>
<dbReference type="Proteomes" id="UP000501107">
    <property type="component" value="Chromosome"/>
</dbReference>
<reference evidence="7 9" key="2">
    <citation type="submission" date="2020-05" db="EMBL/GenBank/DDBJ databases">
        <title>FDA dAtabase for Regulatory Grade micrObial Sequences (FDA-ARGOS): Supporting development and validation of Infectious Disease Dx tests.</title>
        <authorList>
            <person name="Nelson B."/>
            <person name="Plummer A."/>
            <person name="Tallon L."/>
            <person name="Sadzewicz L."/>
            <person name="Zhao X."/>
            <person name="Vavikolanu K."/>
            <person name="Mehta A."/>
            <person name="Aluvathingal J."/>
            <person name="Nadendla S."/>
            <person name="Myers T."/>
            <person name="Yan Y."/>
            <person name="Sichtig H."/>
        </authorList>
    </citation>
    <scope>NUCLEOTIDE SEQUENCE [LARGE SCALE GENOMIC DNA]</scope>
    <source>
        <strain evidence="7 9">FDAARGOS_795</strain>
    </source>
</reference>
<dbReference type="Gene3D" id="1.10.1660.10">
    <property type="match status" value="1"/>
</dbReference>
<dbReference type="EMBL" id="CP053980">
    <property type="protein sequence ID" value="QKH25963.1"/>
    <property type="molecule type" value="Genomic_DNA"/>
</dbReference>
<evidence type="ECO:0000256" key="2">
    <source>
        <dbReference type="ARBA" id="ARBA00023015"/>
    </source>
</evidence>
<protein>
    <submittedName>
        <fullName evidence="7">MerR family transcriptional regulator</fullName>
    </submittedName>
    <submittedName>
        <fullName evidence="6">MerR regulatory family protein</fullName>
    </submittedName>
</protein>
<evidence type="ECO:0000256" key="1">
    <source>
        <dbReference type="ARBA" id="ARBA00022491"/>
    </source>
</evidence>
<keyword evidence="2" id="KW-0805">Transcription regulation</keyword>
<dbReference type="Gene3D" id="3.20.80.10">
    <property type="entry name" value="Regulatory factor, effector binding domain"/>
    <property type="match status" value="1"/>
</dbReference>
<dbReference type="AlphaFoldDB" id="A0A0B5NR77"/>
<dbReference type="Pfam" id="PF00376">
    <property type="entry name" value="MerR"/>
    <property type="match status" value="1"/>
</dbReference>
<evidence type="ECO:0000313" key="8">
    <source>
        <dbReference type="Proteomes" id="UP000031876"/>
    </source>
</evidence>
<evidence type="ECO:0000313" key="7">
    <source>
        <dbReference type="EMBL" id="QKH25963.1"/>
    </source>
</evidence>
<evidence type="ECO:0000256" key="3">
    <source>
        <dbReference type="ARBA" id="ARBA00023125"/>
    </source>
</evidence>
<dbReference type="PANTHER" id="PTHR30204:SF69">
    <property type="entry name" value="MERR-FAMILY TRANSCRIPTIONAL REGULATOR"/>
    <property type="match status" value="1"/>
</dbReference>
<dbReference type="InterPro" id="IPR000551">
    <property type="entry name" value="MerR-type_HTH_dom"/>
</dbReference>
<dbReference type="InterPro" id="IPR009061">
    <property type="entry name" value="DNA-bd_dom_put_sf"/>
</dbReference>
<organism evidence="7 9">
    <name type="scientific">Bacillus thuringiensis</name>
    <dbReference type="NCBI Taxonomy" id="1428"/>
    <lineage>
        <taxon>Bacteria</taxon>
        <taxon>Bacillati</taxon>
        <taxon>Bacillota</taxon>
        <taxon>Bacilli</taxon>
        <taxon>Bacillales</taxon>
        <taxon>Bacillaceae</taxon>
        <taxon>Bacillus</taxon>
        <taxon>Bacillus cereus group</taxon>
    </lineage>
</organism>
<dbReference type="EMBL" id="CP009335">
    <property type="protein sequence ID" value="AJG78960.1"/>
    <property type="molecule type" value="Genomic_DNA"/>
</dbReference>
<dbReference type="SUPFAM" id="SSF55136">
    <property type="entry name" value="Probable bacterial effector-binding domain"/>
    <property type="match status" value="1"/>
</dbReference>